<comment type="subcellular location">
    <subcellularLocation>
        <location evidence="1">Plastid</location>
        <location evidence="1">Chloroplast membrane</location>
        <topology evidence="1">Multi-pass membrane protein</topology>
    </subcellularLocation>
</comment>
<feature type="transmembrane region" description="Helical" evidence="7">
    <location>
        <begin position="306"/>
        <end position="328"/>
    </location>
</feature>
<dbReference type="GO" id="GO:0016765">
    <property type="term" value="F:transferase activity, transferring alkyl or aryl (other than methyl) groups"/>
    <property type="evidence" value="ECO:0007669"/>
    <property type="project" value="InterPro"/>
</dbReference>
<evidence type="ECO:0000313" key="9">
    <source>
        <dbReference type="Proteomes" id="UP000541444"/>
    </source>
</evidence>
<name>A0A7J7L8L3_9MAGN</name>
<dbReference type="Gene3D" id="1.20.120.1780">
    <property type="entry name" value="UbiA prenyltransferase"/>
    <property type="match status" value="1"/>
</dbReference>
<dbReference type="Proteomes" id="UP000541444">
    <property type="component" value="Unassembled WGS sequence"/>
</dbReference>
<organism evidence="8 9">
    <name type="scientific">Kingdonia uniflora</name>
    <dbReference type="NCBI Taxonomy" id="39325"/>
    <lineage>
        <taxon>Eukaryota</taxon>
        <taxon>Viridiplantae</taxon>
        <taxon>Streptophyta</taxon>
        <taxon>Embryophyta</taxon>
        <taxon>Tracheophyta</taxon>
        <taxon>Spermatophyta</taxon>
        <taxon>Magnoliopsida</taxon>
        <taxon>Ranunculales</taxon>
        <taxon>Circaeasteraceae</taxon>
        <taxon>Kingdonia</taxon>
    </lineage>
</organism>
<evidence type="ECO:0000256" key="6">
    <source>
        <dbReference type="ARBA" id="ARBA00023136"/>
    </source>
</evidence>
<evidence type="ECO:0000256" key="4">
    <source>
        <dbReference type="ARBA" id="ARBA00022692"/>
    </source>
</evidence>
<evidence type="ECO:0000256" key="2">
    <source>
        <dbReference type="ARBA" id="ARBA00005985"/>
    </source>
</evidence>
<feature type="transmembrane region" description="Helical" evidence="7">
    <location>
        <begin position="175"/>
        <end position="200"/>
    </location>
</feature>
<dbReference type="EMBL" id="JACGCM010002537">
    <property type="protein sequence ID" value="KAF6138890.1"/>
    <property type="molecule type" value="Genomic_DNA"/>
</dbReference>
<dbReference type="InterPro" id="IPR000537">
    <property type="entry name" value="UbiA_prenyltransferase"/>
</dbReference>
<feature type="transmembrane region" description="Helical" evidence="7">
    <location>
        <begin position="212"/>
        <end position="238"/>
    </location>
</feature>
<gene>
    <name evidence="8" type="ORF">GIB67_025619</name>
</gene>
<dbReference type="GO" id="GO:0016020">
    <property type="term" value="C:membrane"/>
    <property type="evidence" value="ECO:0007669"/>
    <property type="project" value="UniProtKB-SubCell"/>
</dbReference>
<protein>
    <submittedName>
        <fullName evidence="8">Uncharacterized protein</fullName>
    </submittedName>
</protein>
<evidence type="ECO:0000313" key="8">
    <source>
        <dbReference type="EMBL" id="KAF6138890.1"/>
    </source>
</evidence>
<evidence type="ECO:0000256" key="7">
    <source>
        <dbReference type="SAM" id="Phobius"/>
    </source>
</evidence>
<proteinExistence type="inferred from homology"/>
<keyword evidence="9" id="KW-1185">Reference proteome</keyword>
<comment type="similarity">
    <text evidence="2">Belongs to the UbiA prenyltransferase family.</text>
</comment>
<keyword evidence="6 7" id="KW-0472">Membrane</keyword>
<dbReference type="Pfam" id="PF01040">
    <property type="entry name" value="UbiA"/>
    <property type="match status" value="1"/>
</dbReference>
<comment type="caution">
    <text evidence="8">The sequence shown here is derived from an EMBL/GenBank/DDBJ whole genome shotgun (WGS) entry which is preliminary data.</text>
</comment>
<evidence type="ECO:0000256" key="5">
    <source>
        <dbReference type="ARBA" id="ARBA00022989"/>
    </source>
</evidence>
<evidence type="ECO:0000256" key="3">
    <source>
        <dbReference type="ARBA" id="ARBA00022679"/>
    </source>
</evidence>
<keyword evidence="4 7" id="KW-0812">Transmembrane</keyword>
<reference evidence="8 9" key="1">
    <citation type="journal article" date="2020" name="IScience">
        <title>Genome Sequencing of the Endangered Kingdonia uniflora (Circaeasteraceae, Ranunculales) Reveals Potential Mechanisms of Evolutionary Specialization.</title>
        <authorList>
            <person name="Sun Y."/>
            <person name="Deng T."/>
            <person name="Zhang A."/>
            <person name="Moore M.J."/>
            <person name="Landis J.B."/>
            <person name="Lin N."/>
            <person name="Zhang H."/>
            <person name="Zhang X."/>
            <person name="Huang J."/>
            <person name="Zhang X."/>
            <person name="Sun H."/>
            <person name="Wang H."/>
        </authorList>
    </citation>
    <scope>NUCLEOTIDE SEQUENCE [LARGE SCALE GENOMIC DNA]</scope>
    <source>
        <strain evidence="8">TB1705</strain>
        <tissue evidence="8">Leaf</tissue>
    </source>
</reference>
<keyword evidence="3" id="KW-0808">Transferase</keyword>
<dbReference type="PANTHER" id="PTHR43009:SF7">
    <property type="entry name" value="HOMOGENTISATE GERANYLGERANYLTRANSFERASE, CHLOROPLASTIC"/>
    <property type="match status" value="1"/>
</dbReference>
<keyword evidence="5 7" id="KW-1133">Transmembrane helix</keyword>
<sequence length="432" mass="46920">MVSSYACASYVVPQQGSPLRTTRLSNTFRQGTLQSRLSRDQGHGIKNTSTLMFKPLVSKNQSLLGGGLYPLKAIARENSKIIDSDNENSAAALFESVQESSSLVDTEYESSTPIISENVNSKPVVSDPSLFAFISKKLSAVSCFVRLFTMTGLVTQILAMAVLPVTSIAEITPQYFGAAIMALIPMLLINAFVAGVNELFDIEIDKINKPHLPLASGELSIPTAIAITAGAALTALAMGFSQSPALLCAVLVFFIVGGAYSIDLPFLRWKNSSVLAAMCMTMFSALGAQLFPFLHFQRYVLQKPVVFTRSIIFATAFMCIFMPLIALYKDIPDTEGDRAHGVKSLSIHLGKEKVFNIVITSLLAMYGASAMVGLTSPILLNRIVFVLGHTAIASFVWFRSRSVDVSNRASLSAFYMVIWKLLSAEYLLIPFC</sequence>
<feature type="transmembrane region" description="Helical" evidence="7">
    <location>
        <begin position="410"/>
        <end position="429"/>
    </location>
</feature>
<dbReference type="InterPro" id="IPR044878">
    <property type="entry name" value="UbiA_sf"/>
</dbReference>
<dbReference type="Gene3D" id="1.10.357.140">
    <property type="entry name" value="UbiA prenyltransferase"/>
    <property type="match status" value="1"/>
</dbReference>
<feature type="transmembrane region" description="Helical" evidence="7">
    <location>
        <begin position="379"/>
        <end position="398"/>
    </location>
</feature>
<dbReference type="AlphaFoldDB" id="A0A7J7L8L3"/>
<evidence type="ECO:0000256" key="1">
    <source>
        <dbReference type="ARBA" id="ARBA00004508"/>
    </source>
</evidence>
<dbReference type="OrthoDB" id="1502398at2759"/>
<feature type="transmembrane region" description="Helical" evidence="7">
    <location>
        <begin position="143"/>
        <end position="163"/>
    </location>
</feature>
<dbReference type="PANTHER" id="PTHR43009">
    <property type="entry name" value="HOMOGENTISATE SOLANESYLTRANSFERASE, CHLOROPLASTIC"/>
    <property type="match status" value="1"/>
</dbReference>
<feature type="transmembrane region" description="Helical" evidence="7">
    <location>
        <begin position="274"/>
        <end position="294"/>
    </location>
</feature>
<feature type="transmembrane region" description="Helical" evidence="7">
    <location>
        <begin position="354"/>
        <end position="373"/>
    </location>
</feature>
<accession>A0A7J7L8L3</accession>
<feature type="transmembrane region" description="Helical" evidence="7">
    <location>
        <begin position="244"/>
        <end position="262"/>
    </location>
</feature>